<dbReference type="InterPro" id="IPR029068">
    <property type="entry name" value="Glyas_Bleomycin-R_OHBP_Dase"/>
</dbReference>
<dbReference type="InterPro" id="IPR037523">
    <property type="entry name" value="VOC_core"/>
</dbReference>
<reference evidence="2 3" key="1">
    <citation type="submission" date="2019-08" db="EMBL/GenBank/DDBJ databases">
        <title>Luteimonas viscosus sp. nov., isolated from soil of a sunflower field.</title>
        <authorList>
            <person name="Jianli Z."/>
            <person name="Ying Z."/>
        </authorList>
    </citation>
    <scope>NUCLEOTIDE SEQUENCE [LARGE SCALE GENOMIC DNA]</scope>
    <source>
        <strain evidence="2 3">XBU10</strain>
    </source>
</reference>
<comment type="caution">
    <text evidence="2">The sequence shown here is derived from an EMBL/GenBank/DDBJ whole genome shotgun (WGS) entry which is preliminary data.</text>
</comment>
<dbReference type="AlphaFoldDB" id="A0A5D4XSR8"/>
<dbReference type="CDD" id="cd16355">
    <property type="entry name" value="VOC_like"/>
    <property type="match status" value="1"/>
</dbReference>
<dbReference type="Pfam" id="PF00903">
    <property type="entry name" value="Glyoxalase"/>
    <property type="match status" value="1"/>
</dbReference>
<proteinExistence type="predicted"/>
<dbReference type="RefSeq" id="WP_149103276.1">
    <property type="nucleotide sequence ID" value="NZ_VTFT01000001.1"/>
</dbReference>
<dbReference type="OrthoDB" id="9794917at2"/>
<feature type="domain" description="VOC" evidence="1">
    <location>
        <begin position="2"/>
        <end position="132"/>
    </location>
</feature>
<dbReference type="SUPFAM" id="SSF54593">
    <property type="entry name" value="Glyoxalase/Bleomycin resistance protein/Dihydroxybiphenyl dioxygenase"/>
    <property type="match status" value="1"/>
</dbReference>
<evidence type="ECO:0000313" key="2">
    <source>
        <dbReference type="EMBL" id="TYT26721.1"/>
    </source>
</evidence>
<sequence>MIVKHLTPILNVSDIQQSFSWFGKLGWKKGWDWGTPPSFGGVCSGHCEIFLCQGGQGGRGASGYPATFGPGSNEAAEKAVWMSLWVDDVDEVHQRCLEQGIEVTWPPTDMPWNVREMHVRHPDGHVFRIGQGIEGQGTTSGSG</sequence>
<dbReference type="InterPro" id="IPR004360">
    <property type="entry name" value="Glyas_Fos-R_dOase_dom"/>
</dbReference>
<dbReference type="EMBL" id="VTFT01000001">
    <property type="protein sequence ID" value="TYT26721.1"/>
    <property type="molecule type" value="Genomic_DNA"/>
</dbReference>
<accession>A0A5D4XSR8</accession>
<keyword evidence="3" id="KW-1185">Reference proteome</keyword>
<dbReference type="PROSITE" id="PS51819">
    <property type="entry name" value="VOC"/>
    <property type="match status" value="1"/>
</dbReference>
<name>A0A5D4XSR8_9GAMM</name>
<dbReference type="Proteomes" id="UP000324973">
    <property type="component" value="Unassembled WGS sequence"/>
</dbReference>
<evidence type="ECO:0000259" key="1">
    <source>
        <dbReference type="PROSITE" id="PS51819"/>
    </source>
</evidence>
<protein>
    <submittedName>
        <fullName evidence="2">Bleomycin resistance family protein</fullName>
    </submittedName>
</protein>
<evidence type="ECO:0000313" key="3">
    <source>
        <dbReference type="Proteomes" id="UP000324973"/>
    </source>
</evidence>
<gene>
    <name evidence="2" type="ORF">FZO89_10880</name>
</gene>
<dbReference type="Gene3D" id="3.10.180.10">
    <property type="entry name" value="2,3-Dihydroxybiphenyl 1,2-Dioxygenase, domain 1"/>
    <property type="match status" value="1"/>
</dbReference>
<organism evidence="2 3">
    <name type="scientific">Luteimonas viscosa</name>
    <dbReference type="NCBI Taxonomy" id="1132694"/>
    <lineage>
        <taxon>Bacteria</taxon>
        <taxon>Pseudomonadati</taxon>
        <taxon>Pseudomonadota</taxon>
        <taxon>Gammaproteobacteria</taxon>
        <taxon>Lysobacterales</taxon>
        <taxon>Lysobacteraceae</taxon>
        <taxon>Luteimonas</taxon>
    </lineage>
</organism>